<feature type="domain" description="Major facilitator superfamily (MFS) profile" evidence="6">
    <location>
        <begin position="54"/>
        <end position="501"/>
    </location>
</feature>
<dbReference type="Proteomes" id="UP001345013">
    <property type="component" value="Unassembled WGS sequence"/>
</dbReference>
<dbReference type="InterPro" id="IPR020846">
    <property type="entry name" value="MFS_dom"/>
</dbReference>
<gene>
    <name evidence="7" type="ORF">LTR24_000433</name>
</gene>
<dbReference type="PROSITE" id="PS50850">
    <property type="entry name" value="MFS"/>
    <property type="match status" value="1"/>
</dbReference>
<accession>A0ABR0KNS4</accession>
<dbReference type="SUPFAM" id="SSF103473">
    <property type="entry name" value="MFS general substrate transporter"/>
    <property type="match status" value="1"/>
</dbReference>
<dbReference type="Pfam" id="PF07690">
    <property type="entry name" value="MFS_1"/>
    <property type="match status" value="1"/>
</dbReference>
<evidence type="ECO:0000256" key="3">
    <source>
        <dbReference type="ARBA" id="ARBA00022989"/>
    </source>
</evidence>
<evidence type="ECO:0000256" key="1">
    <source>
        <dbReference type="ARBA" id="ARBA00004141"/>
    </source>
</evidence>
<feature type="transmembrane region" description="Helical" evidence="5">
    <location>
        <begin position="419"/>
        <end position="444"/>
    </location>
</feature>
<feature type="transmembrane region" description="Helical" evidence="5">
    <location>
        <begin position="152"/>
        <end position="170"/>
    </location>
</feature>
<feature type="transmembrane region" description="Helical" evidence="5">
    <location>
        <begin position="52"/>
        <end position="70"/>
    </location>
</feature>
<feature type="transmembrane region" description="Helical" evidence="5">
    <location>
        <begin position="121"/>
        <end position="146"/>
    </location>
</feature>
<dbReference type="InterPro" id="IPR011701">
    <property type="entry name" value="MFS"/>
</dbReference>
<organism evidence="7 8">
    <name type="scientific">Lithohypha guttulata</name>
    <dbReference type="NCBI Taxonomy" id="1690604"/>
    <lineage>
        <taxon>Eukaryota</taxon>
        <taxon>Fungi</taxon>
        <taxon>Dikarya</taxon>
        <taxon>Ascomycota</taxon>
        <taxon>Pezizomycotina</taxon>
        <taxon>Eurotiomycetes</taxon>
        <taxon>Chaetothyriomycetidae</taxon>
        <taxon>Chaetothyriales</taxon>
        <taxon>Trichomeriaceae</taxon>
        <taxon>Lithohypha</taxon>
    </lineage>
</organism>
<feature type="transmembrane region" description="Helical" evidence="5">
    <location>
        <begin position="308"/>
        <end position="330"/>
    </location>
</feature>
<feature type="transmembrane region" description="Helical" evidence="5">
    <location>
        <begin position="342"/>
        <end position="369"/>
    </location>
</feature>
<sequence>MSSTDQDGNGEKVVVQAKRDLEEADSVGTLLSPNAPSNDLDNPLSWPLRVKIMVLTQVSLLAALGGLNTATINPALVDLGEEFHISTVTASYQTTVCIALNGVAPWLWIPLANKYGRRPIYLFTTFLGFASALSCAYATSFGTLIVARVFNGFFPVAFALGASTVTDLFFSHQRGRAMGFFTVVMTTGAHFAPILGGLVGGYLGWRWIFKVVSIIDAIMFITSLFCLPETLYTQPVQTQDVVDGQPAKSASLSSSSVQASSPTMTRQTYLRHLTLLSPLHHSLPALRPLRFLLDTLSISWYPSILLPALYYATQYGFASILPAVTVAAIFSEAYHWRALTIGLTYGTALTVGGILGECFAGWIVDGLLIRAQRRHRASGEPGSAPPEVRLTCIWPGEILVPAALLIYGFTLHYHHQVHWFAPIFAIGLGCFGLQITTTTCYTYAIDCYKQNSAEVAQMINFTRQIIGMTFAFYAKDLGDDIGFQWLFVMGRDGGNRFSDEV</sequence>
<feature type="transmembrane region" description="Helical" evidence="5">
    <location>
        <begin position="90"/>
        <end position="109"/>
    </location>
</feature>
<feature type="transmembrane region" description="Helical" evidence="5">
    <location>
        <begin position="177"/>
        <end position="195"/>
    </location>
</feature>
<feature type="transmembrane region" description="Helical" evidence="5">
    <location>
        <begin position="207"/>
        <end position="227"/>
    </location>
</feature>
<evidence type="ECO:0000256" key="2">
    <source>
        <dbReference type="ARBA" id="ARBA00022692"/>
    </source>
</evidence>
<protein>
    <recommendedName>
        <fullName evidence="6">Major facilitator superfamily (MFS) profile domain-containing protein</fullName>
    </recommendedName>
</protein>
<comment type="caution">
    <text evidence="7">The sequence shown here is derived from an EMBL/GenBank/DDBJ whole genome shotgun (WGS) entry which is preliminary data.</text>
</comment>
<dbReference type="Gene3D" id="1.20.1250.20">
    <property type="entry name" value="MFS general substrate transporter like domains"/>
    <property type="match status" value="1"/>
</dbReference>
<keyword evidence="4 5" id="KW-0472">Membrane</keyword>
<keyword evidence="8" id="KW-1185">Reference proteome</keyword>
<evidence type="ECO:0000256" key="4">
    <source>
        <dbReference type="ARBA" id="ARBA00023136"/>
    </source>
</evidence>
<reference evidence="7 8" key="1">
    <citation type="submission" date="2023-08" db="EMBL/GenBank/DDBJ databases">
        <title>Black Yeasts Isolated from many extreme environments.</title>
        <authorList>
            <person name="Coleine C."/>
            <person name="Stajich J.E."/>
            <person name="Selbmann L."/>
        </authorList>
    </citation>
    <scope>NUCLEOTIDE SEQUENCE [LARGE SCALE GENOMIC DNA]</scope>
    <source>
        <strain evidence="7 8">CCFEE 5885</strain>
    </source>
</reference>
<evidence type="ECO:0000313" key="8">
    <source>
        <dbReference type="Proteomes" id="UP001345013"/>
    </source>
</evidence>
<comment type="subcellular location">
    <subcellularLocation>
        <location evidence="1">Membrane</location>
        <topology evidence="1">Multi-pass membrane protein</topology>
    </subcellularLocation>
</comment>
<proteinExistence type="predicted"/>
<dbReference type="PANTHER" id="PTHR23502:SF34">
    <property type="entry name" value="PROTEIN HOL1"/>
    <property type="match status" value="1"/>
</dbReference>
<evidence type="ECO:0000256" key="5">
    <source>
        <dbReference type="SAM" id="Phobius"/>
    </source>
</evidence>
<dbReference type="EMBL" id="JAVRRG010000003">
    <property type="protein sequence ID" value="KAK5102201.1"/>
    <property type="molecule type" value="Genomic_DNA"/>
</dbReference>
<evidence type="ECO:0000259" key="6">
    <source>
        <dbReference type="PROSITE" id="PS50850"/>
    </source>
</evidence>
<dbReference type="PANTHER" id="PTHR23502">
    <property type="entry name" value="MAJOR FACILITATOR SUPERFAMILY"/>
    <property type="match status" value="1"/>
</dbReference>
<evidence type="ECO:0000313" key="7">
    <source>
        <dbReference type="EMBL" id="KAK5102201.1"/>
    </source>
</evidence>
<keyword evidence="2 5" id="KW-0812">Transmembrane</keyword>
<keyword evidence="3 5" id="KW-1133">Transmembrane helix</keyword>
<name>A0ABR0KNS4_9EURO</name>
<dbReference type="InterPro" id="IPR036259">
    <property type="entry name" value="MFS_trans_sf"/>
</dbReference>